<name>A0A1F5VX93_9BACT</name>
<evidence type="ECO:0000313" key="1">
    <source>
        <dbReference type="EMBL" id="OGF68064.1"/>
    </source>
</evidence>
<reference evidence="1 2" key="1">
    <citation type="journal article" date="2016" name="Nat. Commun.">
        <title>Thousands of microbial genomes shed light on interconnected biogeochemical processes in an aquifer system.</title>
        <authorList>
            <person name="Anantharaman K."/>
            <person name="Brown C.T."/>
            <person name="Hug L.A."/>
            <person name="Sharon I."/>
            <person name="Castelle C.J."/>
            <person name="Probst A.J."/>
            <person name="Thomas B.C."/>
            <person name="Singh A."/>
            <person name="Wilkins M.J."/>
            <person name="Karaoz U."/>
            <person name="Brodie E.L."/>
            <person name="Williams K.H."/>
            <person name="Hubbard S.S."/>
            <person name="Banfield J.F."/>
        </authorList>
    </citation>
    <scope>NUCLEOTIDE SEQUENCE [LARGE SCALE GENOMIC DNA]</scope>
</reference>
<dbReference type="AlphaFoldDB" id="A0A1F5VX93"/>
<sequence length="62" mass="7143">MVCIDNEMLNNKTNIESDCPVYGFIHYTIEHLQSNPQLLPVTITENGIECPNLFSCSFAFFW</sequence>
<accession>A0A1F5VX93</accession>
<proteinExistence type="predicted"/>
<comment type="caution">
    <text evidence="1">The sequence shown here is derived from an EMBL/GenBank/DDBJ whole genome shotgun (WGS) entry which is preliminary data.</text>
</comment>
<dbReference type="Proteomes" id="UP000178943">
    <property type="component" value="Unassembled WGS sequence"/>
</dbReference>
<dbReference type="EMBL" id="MFGW01000025">
    <property type="protein sequence ID" value="OGF68064.1"/>
    <property type="molecule type" value="Genomic_DNA"/>
</dbReference>
<gene>
    <name evidence="1" type="ORF">A2Y62_13825</name>
</gene>
<organism evidence="1 2">
    <name type="scientific">Candidatus Fischerbacteria bacterium RBG_13_37_8</name>
    <dbReference type="NCBI Taxonomy" id="1817863"/>
    <lineage>
        <taxon>Bacteria</taxon>
        <taxon>Candidatus Fischeribacteriota</taxon>
    </lineage>
</organism>
<protein>
    <submittedName>
        <fullName evidence="1">Uncharacterized protein</fullName>
    </submittedName>
</protein>
<evidence type="ECO:0000313" key="2">
    <source>
        <dbReference type="Proteomes" id="UP000178943"/>
    </source>
</evidence>